<sequence length="469" mass="50499">MVSNAPVAGVGPDALSKKKDNAQNDVETSDLSIEPAPNYAPEDDEKDGSEEINYHTLTWWQAGVVMIAETVSLGILSLPAVVANLGLAPGIVVMVIMGVFSTYSGLVMGEFRKQYPWVESFGDAGEVMGRSIGMGKVFQEVFGWAQTIFQVFVMGSHLLTWTICLNTLTDSAACTIVWGVVGLAIFWALNTPRTLKAAGYYSFASFASIFTAVMVTMIDVGIEKPIGTTSVEVSRTIGFASAFLSVTNIAVAFSGHSCFFSVMSELKQPNDWPKALMLLQVCDTVLYIVASVVIYIYVGPDVPSPALSAAGSRVVRKVIWGIAIPTIVIAGVIYGHVAAKYIFVRVFAGTKHLAKRTTLGVIGWLGITAAIWIIAWVIAQSIPVFSNLLGLLCALFASWFSYGIPGSLWLWMHYGEWFTSPKRIVQFSLNALLMLVGLLLCALGLWVSGEAIAKDSGTEPWTCKSNAAS</sequence>
<evidence type="ECO:0000256" key="3">
    <source>
        <dbReference type="ARBA" id="ARBA00022692"/>
    </source>
</evidence>
<name>A0AAN6P8Y9_9PEZI</name>
<dbReference type="PANTHER" id="PTHR22950:SF479">
    <property type="entry name" value="AMINO ACID TRANSPORTER (EUROFUNG)-RELATED"/>
    <property type="match status" value="1"/>
</dbReference>
<accession>A0AAN6P8Y9</accession>
<comment type="caution">
    <text evidence="9">The sequence shown here is derived from an EMBL/GenBank/DDBJ whole genome shotgun (WGS) entry which is preliminary data.</text>
</comment>
<evidence type="ECO:0000256" key="6">
    <source>
        <dbReference type="SAM" id="MobiDB-lite"/>
    </source>
</evidence>
<evidence type="ECO:0000313" key="9">
    <source>
        <dbReference type="EMBL" id="KAK4033948.1"/>
    </source>
</evidence>
<feature type="transmembrane region" description="Helical" evidence="7">
    <location>
        <begin position="424"/>
        <end position="447"/>
    </location>
</feature>
<evidence type="ECO:0000259" key="8">
    <source>
        <dbReference type="Pfam" id="PF01490"/>
    </source>
</evidence>
<feature type="domain" description="Amino acid transporter transmembrane" evidence="8">
    <location>
        <begin position="55"/>
        <end position="447"/>
    </location>
</feature>
<evidence type="ECO:0000256" key="7">
    <source>
        <dbReference type="SAM" id="Phobius"/>
    </source>
</evidence>
<dbReference type="FunFam" id="1.20.1740.10:FF:000039">
    <property type="entry name" value="Neutral amino acid transporter (Eurofung)"/>
    <property type="match status" value="1"/>
</dbReference>
<feature type="transmembrane region" description="Helical" evidence="7">
    <location>
        <begin position="388"/>
        <end position="412"/>
    </location>
</feature>
<dbReference type="GO" id="GO:0016020">
    <property type="term" value="C:membrane"/>
    <property type="evidence" value="ECO:0007669"/>
    <property type="project" value="UniProtKB-SubCell"/>
</dbReference>
<evidence type="ECO:0000256" key="5">
    <source>
        <dbReference type="ARBA" id="ARBA00023136"/>
    </source>
</evidence>
<evidence type="ECO:0000256" key="2">
    <source>
        <dbReference type="ARBA" id="ARBA00008066"/>
    </source>
</evidence>
<gene>
    <name evidence="9" type="ORF">C8A01DRAFT_19197</name>
</gene>
<feature type="transmembrane region" description="Helical" evidence="7">
    <location>
        <begin position="275"/>
        <end position="298"/>
    </location>
</feature>
<comment type="subcellular location">
    <subcellularLocation>
        <location evidence="1">Membrane</location>
        <topology evidence="1">Multi-pass membrane protein</topology>
    </subcellularLocation>
</comment>
<feature type="transmembrane region" description="Helical" evidence="7">
    <location>
        <begin position="169"/>
        <end position="189"/>
    </location>
</feature>
<keyword evidence="4 7" id="KW-1133">Transmembrane helix</keyword>
<feature type="transmembrane region" description="Helical" evidence="7">
    <location>
        <begin position="201"/>
        <end position="222"/>
    </location>
</feature>
<evidence type="ECO:0000256" key="1">
    <source>
        <dbReference type="ARBA" id="ARBA00004141"/>
    </source>
</evidence>
<dbReference type="EMBL" id="MU854502">
    <property type="protein sequence ID" value="KAK4033948.1"/>
    <property type="molecule type" value="Genomic_DNA"/>
</dbReference>
<feature type="transmembrane region" description="Helical" evidence="7">
    <location>
        <begin position="59"/>
        <end position="81"/>
    </location>
</feature>
<protein>
    <submittedName>
        <fullName evidence="9">Transmembrane amino acid transporter protein-domain-containing protein</fullName>
    </submittedName>
</protein>
<evidence type="ECO:0000256" key="4">
    <source>
        <dbReference type="ARBA" id="ARBA00022989"/>
    </source>
</evidence>
<dbReference type="InterPro" id="IPR013057">
    <property type="entry name" value="AA_transpt_TM"/>
</dbReference>
<feature type="transmembrane region" description="Helical" evidence="7">
    <location>
        <begin position="87"/>
        <end position="106"/>
    </location>
</feature>
<dbReference type="Gene3D" id="1.20.1740.10">
    <property type="entry name" value="Amino acid/polyamine transporter I"/>
    <property type="match status" value="1"/>
</dbReference>
<keyword evidence="10" id="KW-1185">Reference proteome</keyword>
<dbReference type="Pfam" id="PF01490">
    <property type="entry name" value="Aa_trans"/>
    <property type="match status" value="1"/>
</dbReference>
<dbReference type="Proteomes" id="UP001303115">
    <property type="component" value="Unassembled WGS sequence"/>
</dbReference>
<dbReference type="PANTHER" id="PTHR22950">
    <property type="entry name" value="AMINO ACID TRANSPORTER"/>
    <property type="match status" value="1"/>
</dbReference>
<feature type="transmembrane region" description="Helical" evidence="7">
    <location>
        <begin position="242"/>
        <end position="263"/>
    </location>
</feature>
<proteinExistence type="inferred from homology"/>
<comment type="similarity">
    <text evidence="2">Belongs to the amino acid/polyamine transporter 2 family.</text>
</comment>
<feature type="transmembrane region" description="Helical" evidence="7">
    <location>
        <begin position="358"/>
        <end position="382"/>
    </location>
</feature>
<feature type="transmembrane region" description="Helical" evidence="7">
    <location>
        <begin position="318"/>
        <end position="337"/>
    </location>
</feature>
<dbReference type="AlphaFoldDB" id="A0AAN6P8Y9"/>
<evidence type="ECO:0000313" key="10">
    <source>
        <dbReference type="Proteomes" id="UP001303115"/>
    </source>
</evidence>
<feature type="transmembrane region" description="Helical" evidence="7">
    <location>
        <begin position="141"/>
        <end position="163"/>
    </location>
</feature>
<keyword evidence="3 7" id="KW-0812">Transmembrane</keyword>
<dbReference type="GO" id="GO:0015179">
    <property type="term" value="F:L-amino acid transmembrane transporter activity"/>
    <property type="evidence" value="ECO:0007669"/>
    <property type="project" value="TreeGrafter"/>
</dbReference>
<keyword evidence="5 7" id="KW-0472">Membrane</keyword>
<feature type="region of interest" description="Disordered" evidence="6">
    <location>
        <begin position="1"/>
        <end position="47"/>
    </location>
</feature>
<organism evidence="9 10">
    <name type="scientific">Parachaetomium inaequale</name>
    <dbReference type="NCBI Taxonomy" id="2588326"/>
    <lineage>
        <taxon>Eukaryota</taxon>
        <taxon>Fungi</taxon>
        <taxon>Dikarya</taxon>
        <taxon>Ascomycota</taxon>
        <taxon>Pezizomycotina</taxon>
        <taxon>Sordariomycetes</taxon>
        <taxon>Sordariomycetidae</taxon>
        <taxon>Sordariales</taxon>
        <taxon>Chaetomiaceae</taxon>
        <taxon>Parachaetomium</taxon>
    </lineage>
</organism>
<reference evidence="10" key="1">
    <citation type="journal article" date="2023" name="Mol. Phylogenet. Evol.">
        <title>Genome-scale phylogeny and comparative genomics of the fungal order Sordariales.</title>
        <authorList>
            <person name="Hensen N."/>
            <person name="Bonometti L."/>
            <person name="Westerberg I."/>
            <person name="Brannstrom I.O."/>
            <person name="Guillou S."/>
            <person name="Cros-Aarteil S."/>
            <person name="Calhoun S."/>
            <person name="Haridas S."/>
            <person name="Kuo A."/>
            <person name="Mondo S."/>
            <person name="Pangilinan J."/>
            <person name="Riley R."/>
            <person name="LaButti K."/>
            <person name="Andreopoulos B."/>
            <person name="Lipzen A."/>
            <person name="Chen C."/>
            <person name="Yan M."/>
            <person name="Daum C."/>
            <person name="Ng V."/>
            <person name="Clum A."/>
            <person name="Steindorff A."/>
            <person name="Ohm R.A."/>
            <person name="Martin F."/>
            <person name="Silar P."/>
            <person name="Natvig D.O."/>
            <person name="Lalanne C."/>
            <person name="Gautier V."/>
            <person name="Ament-Velasquez S.L."/>
            <person name="Kruys A."/>
            <person name="Hutchinson M.I."/>
            <person name="Powell A.J."/>
            <person name="Barry K."/>
            <person name="Miller A.N."/>
            <person name="Grigoriev I.V."/>
            <person name="Debuchy R."/>
            <person name="Gladieux P."/>
            <person name="Hiltunen Thoren M."/>
            <person name="Johannesson H."/>
        </authorList>
    </citation>
    <scope>NUCLEOTIDE SEQUENCE [LARGE SCALE GENOMIC DNA]</scope>
    <source>
        <strain evidence="10">CBS 284.82</strain>
    </source>
</reference>